<dbReference type="CTD" id="100005301"/>
<gene>
    <name evidence="4 6" type="primary">jam2b</name>
</gene>
<dbReference type="RefSeq" id="XP_018557828.1">
    <property type="nucleotide sequence ID" value="XM_018702312.2"/>
</dbReference>
<dbReference type="InParanoid" id="A0A4W6FFD2"/>
<evidence type="ECO:0000259" key="3">
    <source>
        <dbReference type="PROSITE" id="PS50835"/>
    </source>
</evidence>
<dbReference type="Ensembl" id="ENSLCAT00010051220.1">
    <property type="protein sequence ID" value="ENSLCAP00010049952.1"/>
    <property type="gene ID" value="ENSLCAG00010023271.1"/>
</dbReference>
<accession>A0A4W6FFD2</accession>
<dbReference type="PROSITE" id="PS50835">
    <property type="entry name" value="IG_LIKE"/>
    <property type="match status" value="2"/>
</dbReference>
<dbReference type="InterPro" id="IPR013783">
    <property type="entry name" value="Ig-like_fold"/>
</dbReference>
<evidence type="ECO:0000313" key="5">
    <source>
        <dbReference type="Proteomes" id="UP000314980"/>
    </source>
</evidence>
<dbReference type="InterPro" id="IPR036179">
    <property type="entry name" value="Ig-like_dom_sf"/>
</dbReference>
<evidence type="ECO:0000313" key="4">
    <source>
        <dbReference type="Ensembl" id="ENSLCAP00010049952.1"/>
    </source>
</evidence>
<dbReference type="Pfam" id="PF07686">
    <property type="entry name" value="V-set"/>
    <property type="match status" value="1"/>
</dbReference>
<proteinExistence type="predicted"/>
<dbReference type="KEGG" id="lcf:108901005"/>
<name>A0A4W6FFD2_LATCA</name>
<dbReference type="SMART" id="SM00408">
    <property type="entry name" value="IGc2"/>
    <property type="match status" value="2"/>
</dbReference>
<dbReference type="SMART" id="SM00406">
    <property type="entry name" value="IGv"/>
    <property type="match status" value="1"/>
</dbReference>
<dbReference type="GO" id="GO:0070160">
    <property type="term" value="C:tight junction"/>
    <property type="evidence" value="ECO:0007669"/>
    <property type="project" value="TreeGrafter"/>
</dbReference>
<keyword evidence="2" id="KW-0812">Transmembrane</keyword>
<dbReference type="STRING" id="8187.ENSLCAP00010049952"/>
<evidence type="ECO:0000313" key="6">
    <source>
        <dbReference type="RefSeq" id="XP_018557828.1"/>
    </source>
</evidence>
<dbReference type="InterPro" id="IPR042625">
    <property type="entry name" value="JAM2"/>
</dbReference>
<feature type="transmembrane region" description="Helical" evidence="2">
    <location>
        <begin position="365"/>
        <end position="389"/>
    </location>
</feature>
<keyword evidence="5" id="KW-1185">Reference proteome</keyword>
<organism evidence="4 5">
    <name type="scientific">Lates calcarifer</name>
    <name type="common">Barramundi</name>
    <name type="synonym">Holocentrus calcarifer</name>
    <dbReference type="NCBI Taxonomy" id="8187"/>
    <lineage>
        <taxon>Eukaryota</taxon>
        <taxon>Metazoa</taxon>
        <taxon>Chordata</taxon>
        <taxon>Craniata</taxon>
        <taxon>Vertebrata</taxon>
        <taxon>Euteleostomi</taxon>
        <taxon>Actinopterygii</taxon>
        <taxon>Neopterygii</taxon>
        <taxon>Teleostei</taxon>
        <taxon>Neoteleostei</taxon>
        <taxon>Acanthomorphata</taxon>
        <taxon>Carangaria</taxon>
        <taxon>Carangaria incertae sedis</taxon>
        <taxon>Centropomidae</taxon>
        <taxon>Lates</taxon>
    </lineage>
</organism>
<dbReference type="Gene3D" id="2.60.40.10">
    <property type="entry name" value="Immunoglobulins"/>
    <property type="match status" value="2"/>
</dbReference>
<feature type="domain" description="Ig-like" evidence="3">
    <location>
        <begin position="156"/>
        <end position="259"/>
    </location>
</feature>
<sequence length="430" mass="47037">MCCCVSALVVRNLIAKDTVAQPAAVSSLHLLLHPSLVTCGNLTTSLAVELIFPLFALPAVRRVVSLNFIVRTTGALPPCARSPVSCPACVNAHTHAADETWKKLERVWSKNLNPIRTQSCGHSQTSGRIRAPETWLNTNTMKMLALPLLITLLHSPVCLSVTVSSSKPKVEVHEHTDAVLACEFRTEKDQNPRIEWKKKGKGVTFVYFNHKFTGSYAGRAKIEGATLTIHSVTQKDSGEYRCEVTASEDHVSLGEATVTLNVLVPPHVPSCEVPNSVFVGSGLELLCKDKLSVPPATYRWFKDNKALTATADTPYSIDTNKGTLKFKSVSKTDGGMYRCESSNSVGAPKSCVAQQLKVIDYPLNLTILIAGAAGFLILILFCCICVCVCRRRGCCKKEKRTKSTKSYNPPPPPPPTRNLKHYKQTQSFMI</sequence>
<dbReference type="SMART" id="SM00409">
    <property type="entry name" value="IG"/>
    <property type="match status" value="2"/>
</dbReference>
<evidence type="ECO:0000256" key="2">
    <source>
        <dbReference type="SAM" id="Phobius"/>
    </source>
</evidence>
<protein>
    <submittedName>
        <fullName evidence="4 6">Junctional adhesion molecule 2b</fullName>
    </submittedName>
</protein>
<dbReference type="PANTHER" id="PTHR44663">
    <property type="entry name" value="JUNCTIONAL ADHESION MOLECULE B"/>
    <property type="match status" value="1"/>
</dbReference>
<reference evidence="5" key="1">
    <citation type="submission" date="2015-09" db="EMBL/GenBank/DDBJ databases">
        <authorList>
            <person name="Sai Rama Sridatta P."/>
        </authorList>
    </citation>
    <scope>NUCLEOTIDE SEQUENCE [LARGE SCALE GENOMIC DNA]</scope>
</reference>
<dbReference type="PANTHER" id="PTHR44663:SF1">
    <property type="entry name" value="JUNCTIONAL ADHESION MOLECULE 2 PRECURSOR"/>
    <property type="match status" value="1"/>
</dbReference>
<reference evidence="6" key="2">
    <citation type="submission" date="2025-04" db="UniProtKB">
        <authorList>
            <consortium name="RefSeq"/>
        </authorList>
    </citation>
    <scope>IDENTIFICATION</scope>
    <source>
        <tissue evidence="6">Brain</tissue>
    </source>
</reference>
<dbReference type="InterPro" id="IPR007110">
    <property type="entry name" value="Ig-like_dom"/>
</dbReference>
<dbReference type="InterPro" id="IPR013106">
    <property type="entry name" value="Ig_V-set"/>
</dbReference>
<dbReference type="GO" id="GO:0098636">
    <property type="term" value="C:protein complex involved in cell adhesion"/>
    <property type="evidence" value="ECO:0007669"/>
    <property type="project" value="TreeGrafter"/>
</dbReference>
<feature type="region of interest" description="Disordered" evidence="1">
    <location>
        <begin position="401"/>
        <end position="420"/>
    </location>
</feature>
<dbReference type="Pfam" id="PF13927">
    <property type="entry name" value="Ig_3"/>
    <property type="match status" value="1"/>
</dbReference>
<dbReference type="GeneID" id="108901005"/>
<reference evidence="4" key="3">
    <citation type="submission" date="2025-05" db="UniProtKB">
        <authorList>
            <consortium name="Ensembl"/>
        </authorList>
    </citation>
    <scope>IDENTIFICATION</scope>
</reference>
<dbReference type="Proteomes" id="UP000314980">
    <property type="component" value="Unassembled WGS sequence"/>
</dbReference>
<keyword evidence="2" id="KW-0472">Membrane</keyword>
<dbReference type="GO" id="GO:0005886">
    <property type="term" value="C:plasma membrane"/>
    <property type="evidence" value="ECO:0007669"/>
    <property type="project" value="TreeGrafter"/>
</dbReference>
<dbReference type="Proteomes" id="UP000694890">
    <property type="component" value="Linkage group LG1"/>
</dbReference>
<feature type="domain" description="Ig-like" evidence="3">
    <location>
        <begin position="266"/>
        <end position="357"/>
    </location>
</feature>
<dbReference type="OrthoDB" id="10015491at2759"/>
<dbReference type="GeneTree" id="ENSGT00940000165208"/>
<dbReference type="GO" id="GO:0007159">
    <property type="term" value="P:leukocyte cell-cell adhesion"/>
    <property type="evidence" value="ECO:0007669"/>
    <property type="project" value="TreeGrafter"/>
</dbReference>
<dbReference type="AlphaFoldDB" id="A0A4W6FFD2"/>
<evidence type="ECO:0000256" key="1">
    <source>
        <dbReference type="SAM" id="MobiDB-lite"/>
    </source>
</evidence>
<dbReference type="SUPFAM" id="SSF48726">
    <property type="entry name" value="Immunoglobulin"/>
    <property type="match status" value="2"/>
</dbReference>
<dbReference type="GO" id="GO:0009986">
    <property type="term" value="C:cell surface"/>
    <property type="evidence" value="ECO:0007669"/>
    <property type="project" value="TreeGrafter"/>
</dbReference>
<keyword evidence="2" id="KW-1133">Transmembrane helix</keyword>
<dbReference type="InterPro" id="IPR003598">
    <property type="entry name" value="Ig_sub2"/>
</dbReference>
<dbReference type="InterPro" id="IPR003599">
    <property type="entry name" value="Ig_sub"/>
</dbReference>